<feature type="transmembrane region" description="Helical" evidence="17">
    <location>
        <begin position="92"/>
        <end position="111"/>
    </location>
</feature>
<feature type="transmembrane region" description="Helical" evidence="17">
    <location>
        <begin position="29"/>
        <end position="51"/>
    </location>
</feature>
<dbReference type="EMBL" id="JBBHLI010000009">
    <property type="protein sequence ID" value="MEK9502059.1"/>
    <property type="molecule type" value="Genomic_DNA"/>
</dbReference>
<keyword evidence="2" id="KW-0328">Glycosyltransferase</keyword>
<dbReference type="RefSeq" id="WP_405276804.1">
    <property type="nucleotide sequence ID" value="NZ_JBBHLI010000009.1"/>
</dbReference>
<proteinExistence type="inferred from homology"/>
<organism evidence="18 19">
    <name type="scientific">Gaopeijia maritima</name>
    <dbReference type="NCBI Taxonomy" id="3119007"/>
    <lineage>
        <taxon>Bacteria</taxon>
        <taxon>Pseudomonadati</taxon>
        <taxon>Gemmatimonadota</taxon>
        <taxon>Longimicrobiia</taxon>
        <taxon>Gaopeijiales</taxon>
        <taxon>Gaopeijiaceae</taxon>
        <taxon>Gaopeijia</taxon>
    </lineage>
</organism>
<evidence type="ECO:0000256" key="10">
    <source>
        <dbReference type="ARBA" id="ARBA00033270"/>
    </source>
</evidence>
<feature type="transmembrane region" description="Helical" evidence="17">
    <location>
        <begin position="160"/>
        <end position="178"/>
    </location>
</feature>
<feature type="transmembrane region" description="Helical" evidence="17">
    <location>
        <begin position="292"/>
        <end position="314"/>
    </location>
</feature>
<evidence type="ECO:0000313" key="19">
    <source>
        <dbReference type="Proteomes" id="UP001484239"/>
    </source>
</evidence>
<dbReference type="Proteomes" id="UP001484239">
    <property type="component" value="Unassembled WGS sequence"/>
</dbReference>
<evidence type="ECO:0000256" key="4">
    <source>
        <dbReference type="ARBA" id="ARBA00022692"/>
    </source>
</evidence>
<evidence type="ECO:0000256" key="11">
    <source>
        <dbReference type="ARBA" id="ARBA00038053"/>
    </source>
</evidence>
<keyword evidence="6" id="KW-0573">Peptidoglycan synthesis</keyword>
<comment type="caution">
    <text evidence="18">The sequence shown here is derived from an EMBL/GenBank/DDBJ whole genome shotgun (WGS) entry which is preliminary data.</text>
</comment>
<evidence type="ECO:0000256" key="14">
    <source>
        <dbReference type="ARBA" id="ARBA00044770"/>
    </source>
</evidence>
<feature type="region of interest" description="Disordered" evidence="16">
    <location>
        <begin position="398"/>
        <end position="418"/>
    </location>
</feature>
<accession>A0ABU9EBK6</accession>
<dbReference type="Pfam" id="PF01098">
    <property type="entry name" value="FTSW_RODA_SPOVE"/>
    <property type="match status" value="1"/>
</dbReference>
<dbReference type="PANTHER" id="PTHR30474">
    <property type="entry name" value="CELL CYCLE PROTEIN"/>
    <property type="match status" value="1"/>
</dbReference>
<keyword evidence="3" id="KW-0808">Transferase</keyword>
<gene>
    <name evidence="18" type="ORF">WI372_13785</name>
</gene>
<feature type="transmembrane region" description="Helical" evidence="17">
    <location>
        <begin position="184"/>
        <end position="201"/>
    </location>
</feature>
<evidence type="ECO:0000256" key="3">
    <source>
        <dbReference type="ARBA" id="ARBA00022679"/>
    </source>
</evidence>
<evidence type="ECO:0000256" key="8">
    <source>
        <dbReference type="ARBA" id="ARBA00023136"/>
    </source>
</evidence>
<dbReference type="EC" id="2.4.99.28" evidence="14"/>
<evidence type="ECO:0000256" key="9">
    <source>
        <dbReference type="ARBA" id="ARBA00032370"/>
    </source>
</evidence>
<evidence type="ECO:0000256" key="12">
    <source>
        <dbReference type="ARBA" id="ARBA00041185"/>
    </source>
</evidence>
<protein>
    <recommendedName>
        <fullName evidence="12">Probable peptidoglycan glycosyltransferase FtsW</fullName>
        <ecNumber evidence="14">2.4.99.28</ecNumber>
    </recommendedName>
    <alternativeName>
        <fullName evidence="13">Cell division protein FtsW</fullName>
    </alternativeName>
    <alternativeName>
        <fullName evidence="10">Cell wall polymerase</fullName>
    </alternativeName>
    <alternativeName>
        <fullName evidence="9">Peptidoglycan polymerase</fullName>
    </alternativeName>
</protein>
<evidence type="ECO:0000256" key="7">
    <source>
        <dbReference type="ARBA" id="ARBA00022989"/>
    </source>
</evidence>
<sequence length="418" mass="45320">MNDRRPLDLVTKTVALPEVGLGRGWEGPMLFGITLLILCFGLVTLYSASVFMAQQAGQPDHFYVLRQATGAAVGLVALVLCARLPYRIWEALAWPMLWVSVVLLMLVVLPFTQGITYAANGARRWLDLGIRFQPSDLAKVSIITWTAMLAVRKQGEFRSLGRGLAPFLLIWGLILLPVVLQPDLSTALLMATVAALIVFAAGGRIGHFAFLGVLAVPAVLTQIGSGFRLARIEAFLDPASDQAGAGYQLYQSLIAIGSGGVTGRGFGNGQQKYAFLPEPHNDFIFAMVGEEWGFLGVVFIVALYMAFIVVGFRIARRAPDLFGQLLALGITNLIALHAVLHMMVGVGLLPTTGLALPLVSYGRTNLVVTLAAVGMLIAVARETDRDWHPELETRRRSDDLARDRRHGGVLQPARRARA</sequence>
<evidence type="ECO:0000256" key="5">
    <source>
        <dbReference type="ARBA" id="ARBA00022960"/>
    </source>
</evidence>
<dbReference type="PANTHER" id="PTHR30474:SF2">
    <property type="entry name" value="PEPTIDOGLYCAN GLYCOSYLTRANSFERASE FTSW-RELATED"/>
    <property type="match status" value="1"/>
</dbReference>
<feature type="transmembrane region" description="Helical" evidence="17">
    <location>
        <begin position="208"/>
        <end position="230"/>
    </location>
</feature>
<feature type="transmembrane region" description="Helical" evidence="17">
    <location>
        <begin position="361"/>
        <end position="380"/>
    </location>
</feature>
<dbReference type="InterPro" id="IPR001182">
    <property type="entry name" value="FtsW/RodA"/>
</dbReference>
<evidence type="ECO:0000256" key="13">
    <source>
        <dbReference type="ARBA" id="ARBA00041418"/>
    </source>
</evidence>
<evidence type="ECO:0000256" key="2">
    <source>
        <dbReference type="ARBA" id="ARBA00022676"/>
    </source>
</evidence>
<comment type="subcellular location">
    <subcellularLocation>
        <location evidence="1">Membrane</location>
        <topology evidence="1">Multi-pass membrane protein</topology>
    </subcellularLocation>
</comment>
<evidence type="ECO:0000256" key="1">
    <source>
        <dbReference type="ARBA" id="ARBA00004141"/>
    </source>
</evidence>
<feature type="transmembrane region" description="Helical" evidence="17">
    <location>
        <begin position="63"/>
        <end position="86"/>
    </location>
</feature>
<feature type="transmembrane region" description="Helical" evidence="17">
    <location>
        <begin position="326"/>
        <end position="349"/>
    </location>
</feature>
<evidence type="ECO:0000256" key="16">
    <source>
        <dbReference type="SAM" id="MobiDB-lite"/>
    </source>
</evidence>
<comment type="similarity">
    <text evidence="11">Belongs to the SEDS family. FtsW subfamily.</text>
</comment>
<keyword evidence="4 17" id="KW-0812">Transmembrane</keyword>
<reference evidence="18 19" key="1">
    <citation type="submission" date="2024-02" db="EMBL/GenBank/DDBJ databases">
        <title>A novel Gemmatimonadota bacterium.</title>
        <authorList>
            <person name="Du Z.-J."/>
            <person name="Ye Y.-Q."/>
        </authorList>
    </citation>
    <scope>NUCLEOTIDE SEQUENCE [LARGE SCALE GENOMIC DNA]</scope>
    <source>
        <strain evidence="18 19">DH-20</strain>
    </source>
</reference>
<keyword evidence="8 17" id="KW-0472">Membrane</keyword>
<keyword evidence="7 17" id="KW-1133">Transmembrane helix</keyword>
<name>A0ABU9EBK6_9BACT</name>
<evidence type="ECO:0000256" key="17">
    <source>
        <dbReference type="SAM" id="Phobius"/>
    </source>
</evidence>
<comment type="catalytic activity">
    <reaction evidence="15">
        <text>[GlcNAc-(1-&gt;4)-Mur2Ac(oyl-L-Ala-gamma-D-Glu-L-Lys-D-Ala-D-Ala)](n)-di-trans,octa-cis-undecaprenyl diphosphate + beta-D-GlcNAc-(1-&gt;4)-Mur2Ac(oyl-L-Ala-gamma-D-Glu-L-Lys-D-Ala-D-Ala)-di-trans,octa-cis-undecaprenyl diphosphate = [GlcNAc-(1-&gt;4)-Mur2Ac(oyl-L-Ala-gamma-D-Glu-L-Lys-D-Ala-D-Ala)](n+1)-di-trans,octa-cis-undecaprenyl diphosphate + di-trans,octa-cis-undecaprenyl diphosphate + H(+)</text>
        <dbReference type="Rhea" id="RHEA:23708"/>
        <dbReference type="Rhea" id="RHEA-COMP:9602"/>
        <dbReference type="Rhea" id="RHEA-COMP:9603"/>
        <dbReference type="ChEBI" id="CHEBI:15378"/>
        <dbReference type="ChEBI" id="CHEBI:58405"/>
        <dbReference type="ChEBI" id="CHEBI:60033"/>
        <dbReference type="ChEBI" id="CHEBI:78435"/>
        <dbReference type="EC" id="2.4.99.28"/>
    </reaction>
</comment>
<keyword evidence="5" id="KW-0133">Cell shape</keyword>
<evidence type="ECO:0000313" key="18">
    <source>
        <dbReference type="EMBL" id="MEK9502059.1"/>
    </source>
</evidence>
<keyword evidence="19" id="KW-1185">Reference proteome</keyword>
<evidence type="ECO:0000256" key="15">
    <source>
        <dbReference type="ARBA" id="ARBA00049902"/>
    </source>
</evidence>
<evidence type="ECO:0000256" key="6">
    <source>
        <dbReference type="ARBA" id="ARBA00022984"/>
    </source>
</evidence>